<proteinExistence type="predicted"/>
<dbReference type="Proteomes" id="UP001520654">
    <property type="component" value="Unassembled WGS sequence"/>
</dbReference>
<keyword evidence="3" id="KW-1185">Reference proteome</keyword>
<dbReference type="EMBL" id="JAINUL010000001">
    <property type="protein sequence ID" value="MCC0093244.1"/>
    <property type="molecule type" value="Genomic_DNA"/>
</dbReference>
<comment type="caution">
    <text evidence="2">The sequence shown here is derived from an EMBL/GenBank/DDBJ whole genome shotgun (WGS) entry which is preliminary data.</text>
</comment>
<organism evidence="2 3">
    <name type="scientific">Streptomyces flavotricini</name>
    <dbReference type="NCBI Taxonomy" id="66888"/>
    <lineage>
        <taxon>Bacteria</taxon>
        <taxon>Bacillati</taxon>
        <taxon>Actinomycetota</taxon>
        <taxon>Actinomycetes</taxon>
        <taxon>Kitasatosporales</taxon>
        <taxon>Streptomycetaceae</taxon>
        <taxon>Streptomyces</taxon>
    </lineage>
</organism>
<evidence type="ECO:0000259" key="1">
    <source>
        <dbReference type="Pfam" id="PF13304"/>
    </source>
</evidence>
<dbReference type="Pfam" id="PF13304">
    <property type="entry name" value="AAA_21"/>
    <property type="match status" value="1"/>
</dbReference>
<accession>A0ABS8DX97</accession>
<dbReference type="InterPro" id="IPR051396">
    <property type="entry name" value="Bact_Antivir_Def_Nuclease"/>
</dbReference>
<dbReference type="RefSeq" id="WP_229333908.1">
    <property type="nucleotide sequence ID" value="NZ_JAINUL010000001.1"/>
</dbReference>
<keyword evidence="2" id="KW-0547">Nucleotide-binding</keyword>
<reference evidence="2 3" key="1">
    <citation type="submission" date="2021-08" db="EMBL/GenBank/DDBJ databases">
        <title>Genomic Architecture of Streptomyces flavotricini NGL1 and Streptomyces erythrochromogenes HMS4 With Differential Plant Beneficial attributes and laccase production capabilities.</title>
        <authorList>
            <person name="Salwan R."/>
            <person name="Kaur R."/>
            <person name="Sharma V."/>
        </authorList>
    </citation>
    <scope>NUCLEOTIDE SEQUENCE [LARGE SCALE GENOMIC DNA]</scope>
    <source>
        <strain evidence="2 3">NGL1</strain>
    </source>
</reference>
<dbReference type="SUPFAM" id="SSF52540">
    <property type="entry name" value="P-loop containing nucleoside triphosphate hydrolases"/>
    <property type="match status" value="1"/>
</dbReference>
<dbReference type="InterPro" id="IPR027417">
    <property type="entry name" value="P-loop_NTPase"/>
</dbReference>
<dbReference type="GO" id="GO:0005524">
    <property type="term" value="F:ATP binding"/>
    <property type="evidence" value="ECO:0007669"/>
    <property type="project" value="UniProtKB-KW"/>
</dbReference>
<evidence type="ECO:0000313" key="2">
    <source>
        <dbReference type="EMBL" id="MCC0093244.1"/>
    </source>
</evidence>
<dbReference type="PANTHER" id="PTHR43581:SF4">
    <property type="entry name" value="ATP_GTP PHOSPHATASE"/>
    <property type="match status" value="1"/>
</dbReference>
<dbReference type="InterPro" id="IPR003959">
    <property type="entry name" value="ATPase_AAA_core"/>
</dbReference>
<feature type="domain" description="ATPase AAA-type core" evidence="1">
    <location>
        <begin position="213"/>
        <end position="281"/>
    </location>
</feature>
<keyword evidence="2" id="KW-0067">ATP-binding</keyword>
<name>A0ABS8DX97_9ACTN</name>
<dbReference type="Gene3D" id="3.40.50.300">
    <property type="entry name" value="P-loop containing nucleotide triphosphate hydrolases"/>
    <property type="match status" value="1"/>
</dbReference>
<evidence type="ECO:0000313" key="3">
    <source>
        <dbReference type="Proteomes" id="UP001520654"/>
    </source>
</evidence>
<dbReference type="PANTHER" id="PTHR43581">
    <property type="entry name" value="ATP/GTP PHOSPHATASE"/>
    <property type="match status" value="1"/>
</dbReference>
<gene>
    <name evidence="2" type="ORF">K7B10_00135</name>
</gene>
<protein>
    <submittedName>
        <fullName evidence="2">ATP-binding protein</fullName>
    </submittedName>
</protein>
<sequence length="698" mass="76870">MAITFAVTEIMLNTGLIVEPPQDGMTLFIGSNNSGKSLLLRELDAQVELPGTTAGRTTRWIRQALPRHSGSSAEFMAWLDERGYRTWTPSTAEHYASPNGDALLKDSVPHRWTSFALPELTPFLKQTLWADERLQVEAEVDHWDPLLPSRSKLQYLYEDREAESRFAELVHQAFGYQVCVDRYDERIKLRVGRPHPDLRDALPGAAREVAAAYRSLPLVSAQGDGFRSFVQILLQVMVRPAPLVIIDEPEAFLHPPQARLLGRLLAGIRGQTQLFVATHSADFLAGVLEAEQARPVSIVRLDRSSGTPAARLLNPDAVQGLLRTPLLRYSNLSSGLFYDRVVLCEAAGDCEFYAASFDVTKAAGTAHDNTLFLHTSGKAPLADTARRLRQCGIPTAVIADFDYLRDSLDRAVTSLDGVTEHLDADLKCLREHAAGSRSAASAGGFKTEMDALLKGIKASDPLPERILGELTKLAKGGTRWGELKKSGLGGLQGDPYNAAERLLRAAADFGVFVVPCGELESWVRQVPRGDKALWSQKVFEDGWYAKPTDELKAFCSSIRAYLRDGAADYTRAAAQALQVSSRLDRRHAVVTNSSSDPLTEVRVIRATYTYDSRHHIQPLWGTTDTKTCQALSSGAEFSVPLTLLTDGYGNEGFLPCDSTDQALTVHFRDRVGLWWERIGDKPPVRLLSGPSEPDPEPQ</sequence>